<feature type="region of interest" description="Disordered" evidence="2">
    <location>
        <begin position="763"/>
        <end position="783"/>
    </location>
</feature>
<feature type="compositionally biased region" description="Basic and acidic residues" evidence="2">
    <location>
        <begin position="411"/>
        <end position="429"/>
    </location>
</feature>
<dbReference type="Pfam" id="PF00009">
    <property type="entry name" value="GTP_EFTU"/>
    <property type="match status" value="1"/>
</dbReference>
<comment type="caution">
    <text evidence="4">The sequence shown here is derived from an EMBL/GenBank/DDBJ whole genome shotgun (WGS) entry which is preliminary data.</text>
</comment>
<dbReference type="SUPFAM" id="SSF52540">
    <property type="entry name" value="P-loop containing nucleoside triphosphate hydrolases"/>
    <property type="match status" value="1"/>
</dbReference>
<dbReference type="InterPro" id="IPR015191">
    <property type="entry name" value="SelB_WHD4"/>
</dbReference>
<dbReference type="InterPro" id="IPR036388">
    <property type="entry name" value="WH-like_DNA-bd_sf"/>
</dbReference>
<dbReference type="PANTHER" id="PTHR43721">
    <property type="entry name" value="ELONGATION FACTOR TU-RELATED"/>
    <property type="match status" value="1"/>
</dbReference>
<sequence length="783" mass="82518">MRVIATAGHVDHGKSTLLRALTGMEPDRWEEERRRGLTLDLGFVWTDGLAFVDVPGHERFIGNMLSGVGPAPAVLFVVAADDGWAVQSEEHLRIVDALGITTGVLAVTRADLADPGPVLAACRERLRGTGLDGIPAVAVSAVRGDGLAELRAALSALPEPEPSPDADVRLWIDRVFTVEGRGTVVTGTLGAGTIRTGDRLMAGREPVRVRGLHSLGTARDEVRGPARVAVNLRGAATPRRGDALLTPDRWLEVTQADVRLSPATDVPHHAIWHIGTTATPARIRPLTALSPRTVRNHPPGASAHDLQDSPGASVGDVQDHPYGGAAHDLRDRPSGGVARDLQGHPPGVSARDLQDHPSGVAARDLQGHPPGLVARDLRDHSRGVSAGDLRDHPPAASARDLQDRPPGVAARDLRDHSRGVSAGDLRDHPPGTSARDLQDSPGVAARDLRDRSPGDLGLGAGNRLLADGAGGRSFGGDAVHVTLDRAYGGESVLDRAYGGDTVRVTLERPLPLRIGDRALLRDPGSRRVWGVTVLDVRPPALRRRGAARRRAEELAALDGVPDGEAELRRRGIARLDELAAMGAPATAEPVAGAWVADPEHWESLRARLVEVVTAHAEASPHDPGMSAEEVRQALGLPDRSLVDALAERTPLGRSRGRLTAAPPELAPGVERLRSDWAAAPFAAPDAARLAELGLDGRDLAAAEAAGHLVRLAPGVVLPPGAPERALTVLSGLAQPFTAADARKALGTSRRVVIPLLEHLDRTGATRRAEDGSRRIAGTGRPER</sequence>
<reference evidence="4 5" key="1">
    <citation type="submission" date="2022-11" db="EMBL/GenBank/DDBJ databases">
        <title>Nonomuraea corallina sp. nov., a new species of the genus Nonomuraea isolated from sea side sediment in Thai sea.</title>
        <authorList>
            <person name="Ngamcharungchit C."/>
            <person name="Matsumoto A."/>
            <person name="Suriyachadkun C."/>
            <person name="Panbangred W."/>
            <person name="Inahashi Y."/>
            <person name="Intra B."/>
        </authorList>
    </citation>
    <scope>NUCLEOTIDE SEQUENCE [LARGE SCALE GENOMIC DNA]</scope>
    <source>
        <strain evidence="4 5">DSM 43553</strain>
    </source>
</reference>
<dbReference type="RefSeq" id="WP_271277643.1">
    <property type="nucleotide sequence ID" value="NZ_JAPNUD010000064.1"/>
</dbReference>
<evidence type="ECO:0000256" key="1">
    <source>
        <dbReference type="ARBA" id="ARBA00023134"/>
    </source>
</evidence>
<feature type="compositionally biased region" description="Basic and acidic residues" evidence="2">
    <location>
        <begin position="375"/>
        <end position="393"/>
    </location>
</feature>
<dbReference type="SUPFAM" id="SSF50447">
    <property type="entry name" value="Translation proteins"/>
    <property type="match status" value="1"/>
</dbReference>
<dbReference type="PROSITE" id="PS51722">
    <property type="entry name" value="G_TR_2"/>
    <property type="match status" value="1"/>
</dbReference>
<dbReference type="EMBL" id="JAPNUD010000064">
    <property type="protein sequence ID" value="MDA0643342.1"/>
    <property type="molecule type" value="Genomic_DNA"/>
</dbReference>
<feature type="region of interest" description="Disordered" evidence="2">
    <location>
        <begin position="291"/>
        <end position="456"/>
    </location>
</feature>
<organism evidence="4 5">
    <name type="scientific">Nonomuraea ferruginea</name>
    <dbReference type="NCBI Taxonomy" id="46174"/>
    <lineage>
        <taxon>Bacteria</taxon>
        <taxon>Bacillati</taxon>
        <taxon>Actinomycetota</taxon>
        <taxon>Actinomycetes</taxon>
        <taxon>Streptosporangiales</taxon>
        <taxon>Streptosporangiaceae</taxon>
        <taxon>Nonomuraea</taxon>
    </lineage>
</organism>
<dbReference type="CDD" id="cd04171">
    <property type="entry name" value="SelB"/>
    <property type="match status" value="1"/>
</dbReference>
<gene>
    <name evidence="4" type="ORF">OUY24_22165</name>
</gene>
<dbReference type="InterPro" id="IPR009000">
    <property type="entry name" value="Transl_B-barrel_sf"/>
</dbReference>
<evidence type="ECO:0000313" key="5">
    <source>
        <dbReference type="Proteomes" id="UP001212498"/>
    </source>
</evidence>
<keyword evidence="5" id="KW-1185">Reference proteome</keyword>
<dbReference type="InterPro" id="IPR050055">
    <property type="entry name" value="EF-Tu_GTPase"/>
</dbReference>
<dbReference type="PANTHER" id="PTHR43721:SF9">
    <property type="entry name" value="GTP-BINDING PROTEIN 1"/>
    <property type="match status" value="1"/>
</dbReference>
<dbReference type="Gene3D" id="3.40.50.300">
    <property type="entry name" value="P-loop containing nucleotide triphosphate hydrolases"/>
    <property type="match status" value="1"/>
</dbReference>
<dbReference type="Pfam" id="PF09107">
    <property type="entry name" value="WHD_3rd_SelB"/>
    <property type="match status" value="1"/>
</dbReference>
<dbReference type="InterPro" id="IPR027417">
    <property type="entry name" value="P-loop_NTPase"/>
</dbReference>
<feature type="domain" description="Tr-type G" evidence="3">
    <location>
        <begin position="1"/>
        <end position="163"/>
    </location>
</feature>
<dbReference type="InterPro" id="IPR000795">
    <property type="entry name" value="T_Tr_GTP-bd_dom"/>
</dbReference>
<keyword evidence="1" id="KW-0547">Nucleotide-binding</keyword>
<evidence type="ECO:0000259" key="3">
    <source>
        <dbReference type="PROSITE" id="PS51722"/>
    </source>
</evidence>
<accession>A0ABT4T1H3</accession>
<dbReference type="InterPro" id="IPR036390">
    <property type="entry name" value="WH_DNA-bd_sf"/>
</dbReference>
<protein>
    <submittedName>
        <fullName evidence="4">SelB C-terminal domain-containing protein</fullName>
    </submittedName>
</protein>
<evidence type="ECO:0000313" key="4">
    <source>
        <dbReference type="EMBL" id="MDA0643342.1"/>
    </source>
</evidence>
<dbReference type="Gene3D" id="1.10.10.10">
    <property type="entry name" value="Winged helix-like DNA-binding domain superfamily/Winged helix DNA-binding domain"/>
    <property type="match status" value="2"/>
</dbReference>
<feature type="compositionally biased region" description="Basic and acidic residues" evidence="2">
    <location>
        <begin position="763"/>
        <end position="773"/>
    </location>
</feature>
<evidence type="ECO:0000256" key="2">
    <source>
        <dbReference type="SAM" id="MobiDB-lite"/>
    </source>
</evidence>
<dbReference type="Proteomes" id="UP001212498">
    <property type="component" value="Unassembled WGS sequence"/>
</dbReference>
<name>A0ABT4T1H3_9ACTN</name>
<dbReference type="SUPFAM" id="SSF46785">
    <property type="entry name" value="Winged helix' DNA-binding domain"/>
    <property type="match status" value="1"/>
</dbReference>
<dbReference type="Gene3D" id="2.40.30.10">
    <property type="entry name" value="Translation factors"/>
    <property type="match status" value="1"/>
</dbReference>
<proteinExistence type="predicted"/>
<keyword evidence="1" id="KW-0342">GTP-binding</keyword>